<dbReference type="RefSeq" id="WP_158764815.1">
    <property type="nucleotide sequence ID" value="NZ_CP047045.1"/>
</dbReference>
<dbReference type="PANTHER" id="PTHR33645">
    <property type="entry name" value="AMINOPEPTIDASE (DUF3754)"/>
    <property type="match status" value="1"/>
</dbReference>
<dbReference type="KEGG" id="tsv:DSM104635_00640"/>
<dbReference type="InterPro" id="IPR022227">
    <property type="entry name" value="DUF3754"/>
</dbReference>
<keyword evidence="3" id="KW-1185">Reference proteome</keyword>
<gene>
    <name evidence="2" type="ORF">DSM104635_00640</name>
</gene>
<reference evidence="3" key="1">
    <citation type="submission" date="2019-12" db="EMBL/GenBank/DDBJ databases">
        <title>Complete genome of Terracaulis silvestris 0127_4.</title>
        <authorList>
            <person name="Vieira S."/>
            <person name="Riedel T."/>
            <person name="Sproer C."/>
            <person name="Pascual J."/>
            <person name="Boedeker C."/>
            <person name="Overmann J."/>
        </authorList>
    </citation>
    <scope>NUCLEOTIDE SEQUENCE [LARGE SCALE GENOMIC DNA]</scope>
    <source>
        <strain evidence="3">0127_4</strain>
    </source>
</reference>
<organism evidence="2 3">
    <name type="scientific">Terricaulis silvestris</name>
    <dbReference type="NCBI Taxonomy" id="2686094"/>
    <lineage>
        <taxon>Bacteria</taxon>
        <taxon>Pseudomonadati</taxon>
        <taxon>Pseudomonadota</taxon>
        <taxon>Alphaproteobacteria</taxon>
        <taxon>Caulobacterales</taxon>
        <taxon>Caulobacteraceae</taxon>
        <taxon>Terricaulis</taxon>
    </lineage>
</organism>
<feature type="transmembrane region" description="Helical" evidence="1">
    <location>
        <begin position="229"/>
        <end position="262"/>
    </location>
</feature>
<sequence length="422" mass="46174">MSEGTTPAGKSDGFIAARKAELGQAIANEPGLPPGDGAAMGELFHLLGALTHHEAHAHLEALKALYDPIDPDAPPSRRDVGLGAFEIFERELTGALTRANFVEIDPDTVQTRETTQLLTGLSIKPLMAGIRRIRYFARGSKPEQIVRKSWFGLRKRVIEAEVMNDVVVLVGFKSDDEIVRADRRAFASMRRGVRPGATLVKHFRSVANAELVTLHPGAKPSMLRRDQFFLAAPAIATGIPVLLNLWPALTVIFAVLAAYFGAQGVIEDSELKRALAAVSGLVAVGAFVMRQRLKYEAQTLRYQKQLADTVYFRNLANNAGVLDLLIGAGEEQDAKEAILAYGMLRRAQKPLAKAEIDNFAEAFLREQFGLEIDFEIQDALGKLERLGVVTRESDAYSALPPSDALARLDAAWDSVFNFSARR</sequence>
<keyword evidence="1" id="KW-0472">Membrane</keyword>
<name>A0A6I6MKY3_9CAUL</name>
<dbReference type="Proteomes" id="UP000431269">
    <property type="component" value="Chromosome"/>
</dbReference>
<evidence type="ECO:0000256" key="1">
    <source>
        <dbReference type="SAM" id="Phobius"/>
    </source>
</evidence>
<dbReference type="AlphaFoldDB" id="A0A6I6MKY3"/>
<dbReference type="Pfam" id="PF12576">
    <property type="entry name" value="DUF3754"/>
    <property type="match status" value="1"/>
</dbReference>
<keyword evidence="1" id="KW-1133">Transmembrane helix</keyword>
<evidence type="ECO:0000313" key="3">
    <source>
        <dbReference type="Proteomes" id="UP000431269"/>
    </source>
</evidence>
<dbReference type="PANTHER" id="PTHR33645:SF11">
    <property type="entry name" value="AMINOPEPTIDASE (DUF3754)"/>
    <property type="match status" value="1"/>
</dbReference>
<evidence type="ECO:0000313" key="2">
    <source>
        <dbReference type="EMBL" id="QGZ93826.1"/>
    </source>
</evidence>
<evidence type="ECO:0008006" key="4">
    <source>
        <dbReference type="Google" id="ProtNLM"/>
    </source>
</evidence>
<protein>
    <recommendedName>
        <fullName evidence="4">DUF3754 domain-containing protein</fullName>
    </recommendedName>
</protein>
<accession>A0A6I6MKY3</accession>
<keyword evidence="1" id="KW-0812">Transmembrane</keyword>
<proteinExistence type="predicted"/>
<dbReference type="EMBL" id="CP047045">
    <property type="protein sequence ID" value="QGZ93826.1"/>
    <property type="molecule type" value="Genomic_DNA"/>
</dbReference>